<evidence type="ECO:0000313" key="1">
    <source>
        <dbReference type="EMBL" id="JAD89307.1"/>
    </source>
</evidence>
<protein>
    <submittedName>
        <fullName evidence="1">Uncharacterized protein</fullName>
    </submittedName>
</protein>
<dbReference type="EMBL" id="GBRH01208588">
    <property type="protein sequence ID" value="JAD89307.1"/>
    <property type="molecule type" value="Transcribed_RNA"/>
</dbReference>
<sequence length="99" mass="11666">MLEAGVCLPSHLHRSYHCWLCWNHLRNDSQQDALSQLTPTSCFLVEGSCKRRLKIIWIILHCFLFHDVVSPGKRKYTTKGVHVDMNLHDKLWDVYRSCK</sequence>
<organism evidence="1">
    <name type="scientific">Arundo donax</name>
    <name type="common">Giant reed</name>
    <name type="synonym">Donax arundinaceus</name>
    <dbReference type="NCBI Taxonomy" id="35708"/>
    <lineage>
        <taxon>Eukaryota</taxon>
        <taxon>Viridiplantae</taxon>
        <taxon>Streptophyta</taxon>
        <taxon>Embryophyta</taxon>
        <taxon>Tracheophyta</taxon>
        <taxon>Spermatophyta</taxon>
        <taxon>Magnoliopsida</taxon>
        <taxon>Liliopsida</taxon>
        <taxon>Poales</taxon>
        <taxon>Poaceae</taxon>
        <taxon>PACMAD clade</taxon>
        <taxon>Arundinoideae</taxon>
        <taxon>Arundineae</taxon>
        <taxon>Arundo</taxon>
    </lineage>
</organism>
<accession>A0A0A9DZY7</accession>
<dbReference type="AlphaFoldDB" id="A0A0A9DZY7"/>
<name>A0A0A9DZY7_ARUDO</name>
<proteinExistence type="predicted"/>
<reference evidence="1" key="2">
    <citation type="journal article" date="2015" name="Data Brief">
        <title>Shoot transcriptome of the giant reed, Arundo donax.</title>
        <authorList>
            <person name="Barrero R.A."/>
            <person name="Guerrero F.D."/>
            <person name="Moolhuijzen P."/>
            <person name="Goolsby J.A."/>
            <person name="Tidwell J."/>
            <person name="Bellgard S.E."/>
            <person name="Bellgard M.I."/>
        </authorList>
    </citation>
    <scope>NUCLEOTIDE SEQUENCE</scope>
    <source>
        <tissue evidence="1">Shoot tissue taken approximately 20 cm above the soil surface</tissue>
    </source>
</reference>
<reference evidence="1" key="1">
    <citation type="submission" date="2014-09" db="EMBL/GenBank/DDBJ databases">
        <authorList>
            <person name="Magalhaes I.L.F."/>
            <person name="Oliveira U."/>
            <person name="Santos F.R."/>
            <person name="Vidigal T.H.D.A."/>
            <person name="Brescovit A.D."/>
            <person name="Santos A.J."/>
        </authorList>
    </citation>
    <scope>NUCLEOTIDE SEQUENCE</scope>
    <source>
        <tissue evidence="1">Shoot tissue taken approximately 20 cm above the soil surface</tissue>
    </source>
</reference>